<evidence type="ECO:0000313" key="2">
    <source>
        <dbReference type="Proteomes" id="UP000694844"/>
    </source>
</evidence>
<keyword evidence="2" id="KW-1185">Reference proteome</keyword>
<dbReference type="GO" id="GO:0000209">
    <property type="term" value="P:protein polyubiquitination"/>
    <property type="evidence" value="ECO:0007669"/>
    <property type="project" value="TreeGrafter"/>
</dbReference>
<dbReference type="KEGG" id="cvn:111106379"/>
<dbReference type="Gene3D" id="2.120.10.30">
    <property type="entry name" value="TolB, C-terminal domain"/>
    <property type="match status" value="1"/>
</dbReference>
<dbReference type="GO" id="GO:0008270">
    <property type="term" value="F:zinc ion binding"/>
    <property type="evidence" value="ECO:0007669"/>
    <property type="project" value="UniProtKB-KW"/>
</dbReference>
<sequence>MEDPTYSLQDVIRCDLCETPVPPKHCAICHIHLCETCVWKHLSEETKAHYIVPFKLRKLTPEYLAITFLLDEPQILTDIQTEYTDLHSVSCQSDSELWTCGFCLNILRLYNLQGELLISVQTKSGKWPTDIAVARSGDMVAKAVVVVSTDGKLRFRYTGPPSTPSESFCPLSITTDRQGNILTCEPSNHRINIIDQDGHFLRYIHNCGIQVPWSLYVDSRDNLFVAEADTGKVKKLCRHLLEEKWDMEDETDSEEEEETEDEYDSEESIEENI</sequence>
<gene>
    <name evidence="3" type="primary">LOC111106379</name>
</gene>
<reference evidence="3" key="2">
    <citation type="submission" date="2025-08" db="UniProtKB">
        <authorList>
            <consortium name="RefSeq"/>
        </authorList>
    </citation>
    <scope>IDENTIFICATION</scope>
    <source>
        <tissue evidence="3">Whole sample</tissue>
    </source>
</reference>
<dbReference type="GeneID" id="111106379"/>
<dbReference type="PANTHER" id="PTHR24104">
    <property type="entry name" value="E3 UBIQUITIN-PROTEIN LIGASE NHLRC1-RELATED"/>
    <property type="match status" value="1"/>
</dbReference>
<dbReference type="OrthoDB" id="153872at2759"/>
<dbReference type="RefSeq" id="XP_022296742.1">
    <property type="nucleotide sequence ID" value="XM_022441034.1"/>
</dbReference>
<protein>
    <submittedName>
        <fullName evidence="3">Uncharacterized protein LOC111106379</fullName>
    </submittedName>
</protein>
<evidence type="ECO:0000313" key="3">
    <source>
        <dbReference type="RefSeq" id="XP_022296742.1"/>
    </source>
</evidence>
<reference evidence="2" key="1">
    <citation type="submission" date="2024-06" db="UniProtKB">
        <authorList>
            <consortium name="RefSeq"/>
        </authorList>
    </citation>
    <scope>NUCLEOTIDE SEQUENCE [LARGE SCALE GENOMIC DNA]</scope>
</reference>
<organism evidence="2 3">
    <name type="scientific">Crassostrea virginica</name>
    <name type="common">Eastern oyster</name>
    <dbReference type="NCBI Taxonomy" id="6565"/>
    <lineage>
        <taxon>Eukaryota</taxon>
        <taxon>Metazoa</taxon>
        <taxon>Spiralia</taxon>
        <taxon>Lophotrochozoa</taxon>
        <taxon>Mollusca</taxon>
        <taxon>Bivalvia</taxon>
        <taxon>Autobranchia</taxon>
        <taxon>Pteriomorphia</taxon>
        <taxon>Ostreida</taxon>
        <taxon>Ostreoidea</taxon>
        <taxon>Ostreidae</taxon>
        <taxon>Crassostrea</taxon>
    </lineage>
</organism>
<proteinExistence type="predicted"/>
<dbReference type="Proteomes" id="UP000694844">
    <property type="component" value="Chromosome 1"/>
</dbReference>
<dbReference type="GO" id="GO:0043161">
    <property type="term" value="P:proteasome-mediated ubiquitin-dependent protein catabolic process"/>
    <property type="evidence" value="ECO:0007669"/>
    <property type="project" value="TreeGrafter"/>
</dbReference>
<evidence type="ECO:0000256" key="1">
    <source>
        <dbReference type="SAM" id="MobiDB-lite"/>
    </source>
</evidence>
<name>A0A8B8B005_CRAVI</name>
<dbReference type="InterPro" id="IPR050952">
    <property type="entry name" value="TRIM-NHL_E3_ligases"/>
</dbReference>
<dbReference type="AlphaFoldDB" id="A0A8B8B005"/>
<accession>A0A8B8B005</accession>
<dbReference type="InterPro" id="IPR011042">
    <property type="entry name" value="6-blade_b-propeller_TolB-like"/>
</dbReference>
<dbReference type="GO" id="GO:0061630">
    <property type="term" value="F:ubiquitin protein ligase activity"/>
    <property type="evidence" value="ECO:0007669"/>
    <property type="project" value="TreeGrafter"/>
</dbReference>
<dbReference type="PANTHER" id="PTHR24104:SF25">
    <property type="entry name" value="PROTEIN LIN-41"/>
    <property type="match status" value="1"/>
</dbReference>
<feature type="region of interest" description="Disordered" evidence="1">
    <location>
        <begin position="245"/>
        <end position="273"/>
    </location>
</feature>
<dbReference type="SUPFAM" id="SSF101898">
    <property type="entry name" value="NHL repeat"/>
    <property type="match status" value="1"/>
</dbReference>